<dbReference type="EMBL" id="BNJK01000002">
    <property type="protein sequence ID" value="GHO98503.1"/>
    <property type="molecule type" value="Genomic_DNA"/>
</dbReference>
<evidence type="ECO:0000313" key="2">
    <source>
        <dbReference type="EMBL" id="GHO98503.1"/>
    </source>
</evidence>
<evidence type="ECO:0000313" key="3">
    <source>
        <dbReference type="Proteomes" id="UP000597444"/>
    </source>
</evidence>
<keyword evidence="1" id="KW-0812">Transmembrane</keyword>
<dbReference type="InterPro" id="IPR056918">
    <property type="entry name" value="8xMP"/>
</dbReference>
<feature type="transmembrane region" description="Helical" evidence="1">
    <location>
        <begin position="112"/>
        <end position="133"/>
    </location>
</feature>
<dbReference type="AlphaFoldDB" id="A0A8J3ITV9"/>
<feature type="transmembrane region" description="Helical" evidence="1">
    <location>
        <begin position="53"/>
        <end position="73"/>
    </location>
</feature>
<accession>A0A8J3ITV9</accession>
<keyword evidence="3" id="KW-1185">Reference proteome</keyword>
<name>A0A8J3ITV9_9CHLR</name>
<evidence type="ECO:0000256" key="1">
    <source>
        <dbReference type="SAM" id="Phobius"/>
    </source>
</evidence>
<dbReference type="Proteomes" id="UP000597444">
    <property type="component" value="Unassembled WGS sequence"/>
</dbReference>
<keyword evidence="1" id="KW-0472">Membrane</keyword>
<dbReference type="Pfam" id="PF24838">
    <property type="entry name" value="8xMP"/>
    <property type="match status" value="1"/>
</dbReference>
<sequence>MSEHLETEQISRLWEHFLHLDTNFYNRLNFFLVFESVLLGVVGLLYSRPNGSLLGLKLIMLLGFSLTILWGYIQARQKYLLDDLAEQVKTVAPEYRMTLERRKHAKWPVSSVWLLAYIVPILVALIWLLFLIFL</sequence>
<comment type="caution">
    <text evidence="2">The sequence shown here is derived from an EMBL/GenBank/DDBJ whole genome shotgun (WGS) entry which is preliminary data.</text>
</comment>
<feature type="transmembrane region" description="Helical" evidence="1">
    <location>
        <begin position="28"/>
        <end position="46"/>
    </location>
</feature>
<protein>
    <submittedName>
        <fullName evidence="2">Uncharacterized protein</fullName>
    </submittedName>
</protein>
<organism evidence="2 3">
    <name type="scientific">Reticulibacter mediterranei</name>
    <dbReference type="NCBI Taxonomy" id="2778369"/>
    <lineage>
        <taxon>Bacteria</taxon>
        <taxon>Bacillati</taxon>
        <taxon>Chloroflexota</taxon>
        <taxon>Ktedonobacteria</taxon>
        <taxon>Ktedonobacterales</taxon>
        <taxon>Reticulibacteraceae</taxon>
        <taxon>Reticulibacter</taxon>
    </lineage>
</organism>
<proteinExistence type="predicted"/>
<reference evidence="2" key="1">
    <citation type="submission" date="2020-10" db="EMBL/GenBank/DDBJ databases">
        <title>Taxonomic study of unclassified bacteria belonging to the class Ktedonobacteria.</title>
        <authorList>
            <person name="Yabe S."/>
            <person name="Wang C.M."/>
            <person name="Zheng Y."/>
            <person name="Sakai Y."/>
            <person name="Cavaletti L."/>
            <person name="Monciardini P."/>
            <person name="Donadio S."/>
        </authorList>
    </citation>
    <scope>NUCLEOTIDE SEQUENCE</scope>
    <source>
        <strain evidence="2">ID150040</strain>
    </source>
</reference>
<gene>
    <name evidence="2" type="ORF">KSF_085510</name>
</gene>
<keyword evidence="1" id="KW-1133">Transmembrane helix</keyword>